<dbReference type="RefSeq" id="WP_152803362.1">
    <property type="nucleotide sequence ID" value="NZ_WHNX01000009.1"/>
</dbReference>
<gene>
    <name evidence="4" type="ORF">GC105_07700</name>
</gene>
<dbReference type="Proteomes" id="UP000440004">
    <property type="component" value="Unassembled WGS sequence"/>
</dbReference>
<proteinExistence type="predicted"/>
<dbReference type="SMART" id="SM00420">
    <property type="entry name" value="HTH_DEOR"/>
    <property type="match status" value="1"/>
</dbReference>
<sequence>MFAQERLDSITQLLYKDGKVIVKDLSKKYQVSEDAIRKDLKILENQGIMERTYGGGILKKRIAEFTNVGDRNKKDKTVKNIIANKAFKLIKRGETILLDISSTNMILAEMIRDSEMEITVISNSIDILYILSKSSKITLISPGGMYFCQAGGFVGSETINSIRKYNVQKAFIGSCGVDLDLKSITTFNVEDGNTKNAFIHCGKEVFLVMENKKFNYDGIYKFANINQITGIITEGEPSNMILKKLNKNKINLL</sequence>
<dbReference type="AlphaFoldDB" id="A0A6A7K8G0"/>
<dbReference type="EMBL" id="WHNX01000009">
    <property type="protein sequence ID" value="MPW25672.1"/>
    <property type="molecule type" value="Genomic_DNA"/>
</dbReference>
<dbReference type="InterPro" id="IPR036390">
    <property type="entry name" value="WH_DNA-bd_sf"/>
</dbReference>
<dbReference type="Gene3D" id="1.10.10.10">
    <property type="entry name" value="Winged helix-like DNA-binding domain superfamily/Winged helix DNA-binding domain"/>
    <property type="match status" value="1"/>
</dbReference>
<feature type="domain" description="HTH deoR-type" evidence="3">
    <location>
        <begin position="3"/>
        <end position="58"/>
    </location>
</feature>
<evidence type="ECO:0000313" key="4">
    <source>
        <dbReference type="EMBL" id="MPW25672.1"/>
    </source>
</evidence>
<evidence type="ECO:0000256" key="1">
    <source>
        <dbReference type="ARBA" id="ARBA00023015"/>
    </source>
</evidence>
<keyword evidence="5" id="KW-1185">Reference proteome</keyword>
<dbReference type="Pfam" id="PF00455">
    <property type="entry name" value="DeoRC"/>
    <property type="match status" value="1"/>
</dbReference>
<dbReference type="SMART" id="SM01134">
    <property type="entry name" value="DeoRC"/>
    <property type="match status" value="1"/>
</dbReference>
<evidence type="ECO:0000313" key="5">
    <source>
        <dbReference type="Proteomes" id="UP000440004"/>
    </source>
</evidence>
<dbReference type="SUPFAM" id="SSF100950">
    <property type="entry name" value="NagB/RpiA/CoA transferase-like"/>
    <property type="match status" value="1"/>
</dbReference>
<dbReference type="SUPFAM" id="SSF46785">
    <property type="entry name" value="Winged helix' DNA-binding domain"/>
    <property type="match status" value="1"/>
</dbReference>
<evidence type="ECO:0000256" key="2">
    <source>
        <dbReference type="ARBA" id="ARBA00023163"/>
    </source>
</evidence>
<dbReference type="InterPro" id="IPR037171">
    <property type="entry name" value="NagB/RpiA_transferase-like"/>
</dbReference>
<dbReference type="PANTHER" id="PTHR30363">
    <property type="entry name" value="HTH-TYPE TRANSCRIPTIONAL REGULATOR SRLR-RELATED"/>
    <property type="match status" value="1"/>
</dbReference>
<keyword evidence="2" id="KW-0804">Transcription</keyword>
<comment type="caution">
    <text evidence="4">The sequence shown here is derived from an EMBL/GenBank/DDBJ whole genome shotgun (WGS) entry which is preliminary data.</text>
</comment>
<keyword evidence="1" id="KW-0805">Transcription regulation</keyword>
<dbReference type="InterPro" id="IPR014036">
    <property type="entry name" value="DeoR-like_C"/>
</dbReference>
<protein>
    <submittedName>
        <fullName evidence="4">DeoR family transcriptional regulator</fullName>
    </submittedName>
</protein>
<reference evidence="4 5" key="1">
    <citation type="submission" date="2019-10" db="EMBL/GenBank/DDBJ databases">
        <title>Alkalibaculum tamaniensis sp.nov., a new alkaliphilic acetogen, isolated on methoxylated aromatics from a mud volcano.</title>
        <authorList>
            <person name="Khomyakova M.A."/>
            <person name="Merkel A.Y."/>
            <person name="Bonch-Osmolovskaya E.A."/>
            <person name="Slobodkin A.I."/>
        </authorList>
    </citation>
    <scope>NUCLEOTIDE SEQUENCE [LARGE SCALE GENOMIC DNA]</scope>
    <source>
        <strain evidence="4 5">M08DMB</strain>
    </source>
</reference>
<dbReference type="PROSITE" id="PS51000">
    <property type="entry name" value="HTH_DEOR_2"/>
    <property type="match status" value="1"/>
</dbReference>
<evidence type="ECO:0000259" key="3">
    <source>
        <dbReference type="PROSITE" id="PS51000"/>
    </source>
</evidence>
<dbReference type="PANTHER" id="PTHR30363:SF51">
    <property type="entry name" value="HTH-TYPE TRANSCRIPTIONAL REPRESSOR GLCR"/>
    <property type="match status" value="1"/>
</dbReference>
<dbReference type="InterPro" id="IPR036388">
    <property type="entry name" value="WH-like_DNA-bd_sf"/>
</dbReference>
<organism evidence="4 5">
    <name type="scientific">Alkalibaculum sporogenes</name>
    <dbReference type="NCBI Taxonomy" id="2655001"/>
    <lineage>
        <taxon>Bacteria</taxon>
        <taxon>Bacillati</taxon>
        <taxon>Bacillota</taxon>
        <taxon>Clostridia</taxon>
        <taxon>Eubacteriales</taxon>
        <taxon>Eubacteriaceae</taxon>
        <taxon>Alkalibaculum</taxon>
    </lineage>
</organism>
<accession>A0A6A7K8G0</accession>
<dbReference type="Pfam" id="PF08220">
    <property type="entry name" value="HTH_DeoR"/>
    <property type="match status" value="1"/>
</dbReference>
<dbReference type="InterPro" id="IPR001034">
    <property type="entry name" value="DeoR_HTH"/>
</dbReference>
<name>A0A6A7K8G0_9FIRM</name>
<dbReference type="GO" id="GO:0003700">
    <property type="term" value="F:DNA-binding transcription factor activity"/>
    <property type="evidence" value="ECO:0007669"/>
    <property type="project" value="InterPro"/>
</dbReference>
<dbReference type="InterPro" id="IPR050313">
    <property type="entry name" value="Carb_Metab_HTH_regulators"/>
</dbReference>